<feature type="compositionally biased region" description="Basic and acidic residues" evidence="1">
    <location>
        <begin position="74"/>
        <end position="99"/>
    </location>
</feature>
<name>A0A8H5GI20_9AGAR</name>
<dbReference type="AlphaFoldDB" id="A0A8H5GI20"/>
<organism evidence="2 3">
    <name type="scientific">Tetrapyrgos nigripes</name>
    <dbReference type="NCBI Taxonomy" id="182062"/>
    <lineage>
        <taxon>Eukaryota</taxon>
        <taxon>Fungi</taxon>
        <taxon>Dikarya</taxon>
        <taxon>Basidiomycota</taxon>
        <taxon>Agaricomycotina</taxon>
        <taxon>Agaricomycetes</taxon>
        <taxon>Agaricomycetidae</taxon>
        <taxon>Agaricales</taxon>
        <taxon>Marasmiineae</taxon>
        <taxon>Marasmiaceae</taxon>
        <taxon>Tetrapyrgos</taxon>
    </lineage>
</organism>
<dbReference type="OrthoDB" id="3358750at2759"/>
<evidence type="ECO:0000313" key="3">
    <source>
        <dbReference type="Proteomes" id="UP000559256"/>
    </source>
</evidence>
<protein>
    <submittedName>
        <fullName evidence="2">Uncharacterized protein</fullName>
    </submittedName>
</protein>
<reference evidence="2 3" key="1">
    <citation type="journal article" date="2020" name="ISME J.">
        <title>Uncovering the hidden diversity of litter-decomposition mechanisms in mushroom-forming fungi.</title>
        <authorList>
            <person name="Floudas D."/>
            <person name="Bentzer J."/>
            <person name="Ahren D."/>
            <person name="Johansson T."/>
            <person name="Persson P."/>
            <person name="Tunlid A."/>
        </authorList>
    </citation>
    <scope>NUCLEOTIDE SEQUENCE [LARGE SCALE GENOMIC DNA]</scope>
    <source>
        <strain evidence="2 3">CBS 291.85</strain>
    </source>
</reference>
<feature type="region of interest" description="Disordered" evidence="1">
    <location>
        <begin position="1"/>
        <end position="114"/>
    </location>
</feature>
<dbReference type="EMBL" id="JAACJM010000028">
    <property type="protein sequence ID" value="KAF5365322.1"/>
    <property type="molecule type" value="Genomic_DNA"/>
</dbReference>
<dbReference type="Proteomes" id="UP000559256">
    <property type="component" value="Unassembled WGS sequence"/>
</dbReference>
<keyword evidence="3" id="KW-1185">Reference proteome</keyword>
<evidence type="ECO:0000313" key="2">
    <source>
        <dbReference type="EMBL" id="KAF5365322.1"/>
    </source>
</evidence>
<comment type="caution">
    <text evidence="2">The sequence shown here is derived from an EMBL/GenBank/DDBJ whole genome shotgun (WGS) entry which is preliminary data.</text>
</comment>
<feature type="compositionally biased region" description="Polar residues" evidence="1">
    <location>
        <begin position="1"/>
        <end position="11"/>
    </location>
</feature>
<accession>A0A8H5GI20</accession>
<dbReference type="PANTHER" id="PTHR39475:SF1">
    <property type="entry name" value="CONIDIATION-SPECIFIC PROTEIN 6"/>
    <property type="match status" value="1"/>
</dbReference>
<sequence length="114" mass="12597">MSGSMQSNVGNRQIYEDGDQRRTHGSINDSQRPFEVGTENAHNDLDSKDERSIGNRLASAGSHGLDNTSNKPTHTVEDPMEPARSHGNEPSRGAKIDAELKEEEEELLKRKGKI</sequence>
<feature type="compositionally biased region" description="Basic and acidic residues" evidence="1">
    <location>
        <begin position="41"/>
        <end position="53"/>
    </location>
</feature>
<evidence type="ECO:0000256" key="1">
    <source>
        <dbReference type="SAM" id="MobiDB-lite"/>
    </source>
</evidence>
<gene>
    <name evidence="2" type="ORF">D9758_005439</name>
</gene>
<dbReference type="PANTHER" id="PTHR39475">
    <property type="entry name" value="CONIDIATION-SPECIFIC PROTEIN 6"/>
    <property type="match status" value="1"/>
</dbReference>
<proteinExistence type="predicted"/>